<name>A0AA93DKD4_9GAMM</name>
<gene>
    <name evidence="1" type="ORF">DMB84_020230</name>
</gene>
<proteinExistence type="predicted"/>
<dbReference type="AlphaFoldDB" id="A0AA93DKD4"/>
<organism evidence="1 2">
    <name type="scientific">Pectobacterium aquaticum</name>
    <dbReference type="NCBI Taxonomy" id="2204145"/>
    <lineage>
        <taxon>Bacteria</taxon>
        <taxon>Pseudomonadati</taxon>
        <taxon>Pseudomonadota</taxon>
        <taxon>Gammaproteobacteria</taxon>
        <taxon>Enterobacterales</taxon>
        <taxon>Pectobacteriaceae</taxon>
        <taxon>Pectobacterium</taxon>
    </lineage>
</organism>
<sequence length="355" mass="42601">MHYLKKIEENIFYTRRKIDYLMKTREEELIRFYNAHLRSNYVNYPLPEESQILSDAILQSFATLIDYYFIWVALKLGCEIESIKEVQYNSFSDRKFIHTYSEIKKIQFNDFGEVKKEIENELVKISGLECSEIDISRYWSFICKYAICSEMKKWGRDFKNLIQETESDCDNIVNDKVYQYYHYLSFFFCYSCGLEGARYNIYFSLNNYLKHNTVPNILPKVLTFDEERRIYSYFEIKNDYSYFLRDGLLKDILLCDFEKLKTTLDSKSLYKKREIEHEEVYEDPLSFHNLISVDVKNGHFNESDGLLFFFIDGVSFVKTKTSILIDAHYSLNKTTNDVFDRIESCMKLKFHDDED</sequence>
<evidence type="ECO:0000313" key="2">
    <source>
        <dbReference type="Proteomes" id="UP000256540"/>
    </source>
</evidence>
<protein>
    <submittedName>
        <fullName evidence="1">Uncharacterized protein</fullName>
    </submittedName>
</protein>
<accession>A0AA93DKD4</accession>
<evidence type="ECO:0000313" key="1">
    <source>
        <dbReference type="EMBL" id="RRO10838.1"/>
    </source>
</evidence>
<dbReference type="Proteomes" id="UP000256540">
    <property type="component" value="Unassembled WGS sequence"/>
</dbReference>
<dbReference type="RefSeq" id="WP_116167282.1">
    <property type="nucleotide sequence ID" value="NZ_QHJS02000123.1"/>
</dbReference>
<dbReference type="EMBL" id="QHJS02000123">
    <property type="protein sequence ID" value="RRO10838.1"/>
    <property type="molecule type" value="Genomic_DNA"/>
</dbReference>
<comment type="caution">
    <text evidence="1">The sequence shown here is derived from an EMBL/GenBank/DDBJ whole genome shotgun (WGS) entry which is preliminary data.</text>
</comment>
<reference evidence="1 2" key="1">
    <citation type="submission" date="2018-11" db="EMBL/GenBank/DDBJ databases">
        <title>Draft genome sequences of proposed Pectobacterium aquaticum sp. nov. isolated in France from fresh water.</title>
        <authorList>
            <person name="Pedron J."/>
            <person name="Barny M.A."/>
        </authorList>
    </citation>
    <scope>NUCLEOTIDE SEQUENCE [LARGE SCALE GENOMIC DNA]</scope>
    <source>
        <strain evidence="1 2">A127-S21-F16</strain>
    </source>
</reference>